<evidence type="ECO:0000313" key="1">
    <source>
        <dbReference type="EMBL" id="GAH96993.1"/>
    </source>
</evidence>
<feature type="non-terminal residue" evidence="1">
    <location>
        <position position="87"/>
    </location>
</feature>
<dbReference type="EMBL" id="BARV01001506">
    <property type="protein sequence ID" value="GAH96993.1"/>
    <property type="molecule type" value="Genomic_DNA"/>
</dbReference>
<sequence length="87" mass="9666">MKFLVLDAMGVVYSVGDDVKDLLCPFIEEKGGTKDILKIEQLYHSASLGNMSAFEFWKAVGLDPVLEDGYLSRHKLTDGLINFLEAV</sequence>
<comment type="caution">
    <text evidence="1">The sequence shown here is derived from an EMBL/GenBank/DDBJ whole genome shotgun (WGS) entry which is preliminary data.</text>
</comment>
<gene>
    <name evidence="1" type="ORF">S06H3_04322</name>
</gene>
<dbReference type="AlphaFoldDB" id="X1LSA2"/>
<proteinExistence type="predicted"/>
<name>X1LSA2_9ZZZZ</name>
<accession>X1LSA2</accession>
<organism evidence="1">
    <name type="scientific">marine sediment metagenome</name>
    <dbReference type="NCBI Taxonomy" id="412755"/>
    <lineage>
        <taxon>unclassified sequences</taxon>
        <taxon>metagenomes</taxon>
        <taxon>ecological metagenomes</taxon>
    </lineage>
</organism>
<reference evidence="1" key="1">
    <citation type="journal article" date="2014" name="Front. Microbiol.">
        <title>High frequency of phylogenetically diverse reductive dehalogenase-homologous genes in deep subseafloor sedimentary metagenomes.</title>
        <authorList>
            <person name="Kawai M."/>
            <person name="Futagami T."/>
            <person name="Toyoda A."/>
            <person name="Takaki Y."/>
            <person name="Nishi S."/>
            <person name="Hori S."/>
            <person name="Arai W."/>
            <person name="Tsubouchi T."/>
            <person name="Morono Y."/>
            <person name="Uchiyama I."/>
            <person name="Ito T."/>
            <person name="Fujiyama A."/>
            <person name="Inagaki F."/>
            <person name="Takami H."/>
        </authorList>
    </citation>
    <scope>NUCLEOTIDE SEQUENCE</scope>
    <source>
        <strain evidence="1">Expedition CK06-06</strain>
    </source>
</reference>
<protein>
    <submittedName>
        <fullName evidence="1">Uncharacterized protein</fullName>
    </submittedName>
</protein>